<comment type="similarity">
    <text evidence="3">Belongs to the peptidase S51 family.</text>
</comment>
<evidence type="ECO:0000256" key="2">
    <source>
        <dbReference type="ARBA" id="ARBA00002039"/>
    </source>
</evidence>
<dbReference type="EC" id="3.4.15.6" evidence="4"/>
<dbReference type="CDD" id="cd03145">
    <property type="entry name" value="GAT1_cyanophycinase"/>
    <property type="match status" value="1"/>
</dbReference>
<keyword evidence="9" id="KW-0121">Carboxypeptidase</keyword>
<name>A0ABU9E8I4_9BACT</name>
<dbReference type="GO" id="GO:0004180">
    <property type="term" value="F:carboxypeptidase activity"/>
    <property type="evidence" value="ECO:0007669"/>
    <property type="project" value="UniProtKB-KW"/>
</dbReference>
<accession>A0ABU9E8I4</accession>
<evidence type="ECO:0000313" key="10">
    <source>
        <dbReference type="Proteomes" id="UP001484239"/>
    </source>
</evidence>
<evidence type="ECO:0000256" key="3">
    <source>
        <dbReference type="ARBA" id="ARBA00006534"/>
    </source>
</evidence>
<dbReference type="GO" id="GO:0008241">
    <property type="term" value="F:peptidyl-dipeptidase activity"/>
    <property type="evidence" value="ECO:0007669"/>
    <property type="project" value="UniProtKB-EC"/>
</dbReference>
<keyword evidence="8" id="KW-0720">Serine protease</keyword>
<keyword evidence="10" id="KW-1185">Reference proteome</keyword>
<comment type="function">
    <text evidence="2">Exopeptidase that catalyzes the hydrolytic cleavage of multi-L-arginyl-poly-L-aspartic acid (cyanophycin; a water-insoluble reserve polymer) into aspartate-arginine dipeptides.</text>
</comment>
<evidence type="ECO:0000256" key="4">
    <source>
        <dbReference type="ARBA" id="ARBA00013115"/>
    </source>
</evidence>
<dbReference type="Gene3D" id="3.40.50.880">
    <property type="match status" value="1"/>
</dbReference>
<dbReference type="Pfam" id="PF03575">
    <property type="entry name" value="Peptidase_S51"/>
    <property type="match status" value="1"/>
</dbReference>
<reference evidence="9 10" key="1">
    <citation type="submission" date="2024-02" db="EMBL/GenBank/DDBJ databases">
        <title>A novel Gemmatimonadota bacterium.</title>
        <authorList>
            <person name="Du Z.-J."/>
            <person name="Ye Y.-Q."/>
        </authorList>
    </citation>
    <scope>NUCLEOTIDE SEQUENCE [LARGE SCALE GENOMIC DNA]</scope>
    <source>
        <strain evidence="9 10">DH-20</strain>
    </source>
</reference>
<keyword evidence="6" id="KW-0645">Protease</keyword>
<evidence type="ECO:0000256" key="1">
    <source>
        <dbReference type="ARBA" id="ARBA00001092"/>
    </source>
</evidence>
<dbReference type="NCBIfam" id="TIGR02069">
    <property type="entry name" value="cyanophycinase"/>
    <property type="match status" value="1"/>
</dbReference>
<evidence type="ECO:0000313" key="9">
    <source>
        <dbReference type="EMBL" id="MEK9501046.1"/>
    </source>
</evidence>
<sequence>MNGRAFGRRVGAWAASAALVGMITACGGGAVDSAPSDEVQGGAENGSAGALVVIGGALAADNAAIYRRVLDGRDGDGPVCVIPTASGSPEESMASAVGRIDEHGGPGVATGVLLTVDAPERADDAAVVAQLRECSGFFFTGGSQTRIVDTFRPEGRSTAARDAVMERWNEGAVVAGTSAGAAMMGGRMIAGGVSLDAFEYGVGEAAGDDAITIREGMGFFEAGWLDQHFLARGRWGRLLMSALSEPPYATGFGIDENTALVVEGGQGEVVGASGVVVIDARDGITLELLGAGDRVDLQTLAVAPAAGRSELDTVESGPDDGVDPFARWQLLRDLAASPGAVLRYTVGDEAGTRLTLEPGPDYRALATAMEGGPEGTPLGLSVGPYRVTVER</sequence>
<evidence type="ECO:0000256" key="5">
    <source>
        <dbReference type="ARBA" id="ARBA00015719"/>
    </source>
</evidence>
<proteinExistence type="inferred from homology"/>
<dbReference type="InterPro" id="IPR005320">
    <property type="entry name" value="Peptidase_S51"/>
</dbReference>
<evidence type="ECO:0000256" key="6">
    <source>
        <dbReference type="ARBA" id="ARBA00022670"/>
    </source>
</evidence>
<dbReference type="EMBL" id="JBBHLI010000004">
    <property type="protein sequence ID" value="MEK9501046.1"/>
    <property type="molecule type" value="Genomic_DNA"/>
</dbReference>
<keyword evidence="7 9" id="KW-0378">Hydrolase</keyword>
<evidence type="ECO:0000256" key="7">
    <source>
        <dbReference type="ARBA" id="ARBA00022801"/>
    </source>
</evidence>
<comment type="caution">
    <text evidence="9">The sequence shown here is derived from an EMBL/GenBank/DDBJ whole genome shotgun (WGS) entry which is preliminary data.</text>
</comment>
<dbReference type="SUPFAM" id="SSF52317">
    <property type="entry name" value="Class I glutamine amidotransferase-like"/>
    <property type="match status" value="1"/>
</dbReference>
<evidence type="ECO:0000256" key="8">
    <source>
        <dbReference type="ARBA" id="ARBA00022825"/>
    </source>
</evidence>
<comment type="catalytic activity">
    <reaction evidence="1">
        <text>[L-4-(L-arginin-2-N-yl)aspartate](n) + H2O = [L-4-(L-arginin-2-N-yl)aspartate](n-1) + L-4-(L-arginin-2-N-yl)aspartate</text>
        <dbReference type="Rhea" id="RHEA:12845"/>
        <dbReference type="Rhea" id="RHEA-COMP:13728"/>
        <dbReference type="Rhea" id="RHEA-COMP:13734"/>
        <dbReference type="ChEBI" id="CHEBI:15377"/>
        <dbReference type="ChEBI" id="CHEBI:137986"/>
        <dbReference type="ChEBI" id="CHEBI:137991"/>
        <dbReference type="EC" id="3.4.15.6"/>
    </reaction>
</comment>
<dbReference type="InterPro" id="IPR029062">
    <property type="entry name" value="Class_I_gatase-like"/>
</dbReference>
<gene>
    <name evidence="9" type="ORF">WI372_08665</name>
</gene>
<protein>
    <recommendedName>
        <fullName evidence="5">Cyanophycinase</fullName>
        <ecNumber evidence="4">3.4.15.6</ecNumber>
    </recommendedName>
</protein>
<dbReference type="PROSITE" id="PS51257">
    <property type="entry name" value="PROKAR_LIPOPROTEIN"/>
    <property type="match status" value="1"/>
</dbReference>
<dbReference type="PANTHER" id="PTHR36175:SF1">
    <property type="entry name" value="CYANOPHYCINASE"/>
    <property type="match status" value="1"/>
</dbReference>
<dbReference type="PANTHER" id="PTHR36175">
    <property type="entry name" value="CYANOPHYCINASE"/>
    <property type="match status" value="1"/>
</dbReference>
<organism evidence="9 10">
    <name type="scientific">Gaopeijia maritima</name>
    <dbReference type="NCBI Taxonomy" id="3119007"/>
    <lineage>
        <taxon>Bacteria</taxon>
        <taxon>Pseudomonadati</taxon>
        <taxon>Gemmatimonadota</taxon>
        <taxon>Longimicrobiia</taxon>
        <taxon>Gaopeijiales</taxon>
        <taxon>Gaopeijiaceae</taxon>
        <taxon>Gaopeijia</taxon>
    </lineage>
</organism>
<dbReference type="InterPro" id="IPR011811">
    <property type="entry name" value="Peptidase_S51_cyanophycinase"/>
</dbReference>
<dbReference type="RefSeq" id="WP_405277045.1">
    <property type="nucleotide sequence ID" value="NZ_CP144380.1"/>
</dbReference>
<dbReference type="Proteomes" id="UP001484239">
    <property type="component" value="Unassembled WGS sequence"/>
</dbReference>